<feature type="region of interest" description="Disordered" evidence="13">
    <location>
        <begin position="1"/>
        <end position="120"/>
    </location>
</feature>
<gene>
    <name evidence="17" type="ORF">CJD38_02955</name>
</gene>
<dbReference type="PANTHER" id="PTHR32552">
    <property type="entry name" value="FERRICHROME IRON RECEPTOR-RELATED"/>
    <property type="match status" value="1"/>
</dbReference>
<evidence type="ECO:0000256" key="7">
    <source>
        <dbReference type="ARBA" id="ARBA00023065"/>
    </source>
</evidence>
<keyword evidence="8 12" id="KW-0798">TonB box</keyword>
<feature type="domain" description="TonB-dependent receptor-like beta-barrel" evidence="15">
    <location>
        <begin position="347"/>
        <end position="823"/>
    </location>
</feature>
<evidence type="ECO:0000256" key="3">
    <source>
        <dbReference type="ARBA" id="ARBA00022452"/>
    </source>
</evidence>
<dbReference type="PANTHER" id="PTHR32552:SF81">
    <property type="entry name" value="TONB-DEPENDENT OUTER MEMBRANE RECEPTOR"/>
    <property type="match status" value="1"/>
</dbReference>
<dbReference type="PROSITE" id="PS52016">
    <property type="entry name" value="TONB_DEPENDENT_REC_3"/>
    <property type="match status" value="1"/>
</dbReference>
<evidence type="ECO:0000256" key="6">
    <source>
        <dbReference type="ARBA" id="ARBA00023004"/>
    </source>
</evidence>
<comment type="subcellular location">
    <subcellularLocation>
        <location evidence="1 11">Cell outer membrane</location>
        <topology evidence="1 11">Multi-pass membrane protein</topology>
    </subcellularLocation>
</comment>
<evidence type="ECO:0000256" key="8">
    <source>
        <dbReference type="ARBA" id="ARBA00023077"/>
    </source>
</evidence>
<dbReference type="InterPro" id="IPR000531">
    <property type="entry name" value="Beta-barrel_TonB"/>
</dbReference>
<feature type="compositionally biased region" description="Low complexity" evidence="13">
    <location>
        <begin position="57"/>
        <end position="102"/>
    </location>
</feature>
<keyword evidence="18" id="KW-1185">Reference proteome</keyword>
<dbReference type="Pfam" id="PF00593">
    <property type="entry name" value="TonB_dep_Rec_b-barrel"/>
    <property type="match status" value="1"/>
</dbReference>
<evidence type="ECO:0000256" key="11">
    <source>
        <dbReference type="PROSITE-ProRule" id="PRU01360"/>
    </source>
</evidence>
<reference evidence="17 18" key="1">
    <citation type="submission" date="2018-04" db="EMBL/GenBank/DDBJ databases">
        <title>Novel species isolated from glacier.</title>
        <authorList>
            <person name="Liu Q."/>
            <person name="Xin Y.-H."/>
        </authorList>
    </citation>
    <scope>NUCLEOTIDE SEQUENCE [LARGE SCALE GENOMIC DNA]</scope>
    <source>
        <strain evidence="17 18">GT1R17</strain>
    </source>
</reference>
<dbReference type="SUPFAM" id="SSF56935">
    <property type="entry name" value="Porins"/>
    <property type="match status" value="1"/>
</dbReference>
<dbReference type="GO" id="GO:0006826">
    <property type="term" value="P:iron ion transport"/>
    <property type="evidence" value="ECO:0007669"/>
    <property type="project" value="UniProtKB-KW"/>
</dbReference>
<dbReference type="Proteomes" id="UP000244248">
    <property type="component" value="Unassembled WGS sequence"/>
</dbReference>
<evidence type="ECO:0000313" key="18">
    <source>
        <dbReference type="Proteomes" id="UP000244248"/>
    </source>
</evidence>
<dbReference type="Pfam" id="PF07715">
    <property type="entry name" value="Plug"/>
    <property type="match status" value="1"/>
</dbReference>
<evidence type="ECO:0000256" key="10">
    <source>
        <dbReference type="ARBA" id="ARBA00023237"/>
    </source>
</evidence>
<evidence type="ECO:0000256" key="12">
    <source>
        <dbReference type="RuleBase" id="RU003357"/>
    </source>
</evidence>
<evidence type="ECO:0000259" key="15">
    <source>
        <dbReference type="Pfam" id="PF00593"/>
    </source>
</evidence>
<sequence length="870" mass="91888">MSVACLLTAAAASAQQPSSAEPTPATSSPADASTPAPAAPSSTDSSSIDMDLDALLATQSAEPASAPAAASTDATPAASSETNTASDTPAAATPASSTDNAAINAGAESPSATPADAAPNSDASYALIPVAFKKEESGAETQAIREAPTHLEEIVVTATKRPQLVREIPASIAVLTGDKLEEMGAHELKDFIQSVPGINSQDEIAGIQRKLSVRGVGPDTGTNQTVGIVYGDVPMSDPYGSYTIADPDPWDLSTVEVLKGPQGTLFGATSLAGLIRYVPNSPELGRWGGRVSADWVHVTDGGTEPSFAGVLNIPVGEKVAMRFAGTWQHKPGLLDIDNPAYKKVDADDGYTRTGRAMALWQPTEDLAVNLWYVRGQRNADELGYITNDKGVFVRDDAVAPSLVRNGYSLANLDVRYNFDWATLVSITSYQTKNSFNDADTSYLVLPLAQAGIRTLHATRDVKTSGYLQELRLVSPGDGPWTWMGGVFYSTYKADMDTILYAYPALPLIANLLNLVPPELLAGLYTPNGIIATKAGFHPIKASEKAVFGEVSRKVGDDWTFTLGARVYEAGVSGTAVKTGLLSVVGGLNGESGSSQTLESVGKGFSPKVAATWHFTDDIMFYGTVSRGFQYGGFNVGTLGSVPPKFKSSTLWNHELGVRTDWMDSTLRFDFTALYVIWKNPQVNQVKNETSGYTDNVGGARNIGGETTITYLTPISGLKLESAASYIVSETSKPFTDVSGTVVQPGTALPSSPKIQASNTISYGFGIGEWQTQTALQHTYQGKAWNNIVHDVEVGGYNLLNLSFSVTRADLSFVPSMSLSINNLTGTSAATSALGGSGTVPGSPELSAIVTPRPYVFTQPRSFRLNLSAKF</sequence>
<evidence type="ECO:0000256" key="13">
    <source>
        <dbReference type="SAM" id="MobiDB-lite"/>
    </source>
</evidence>
<evidence type="ECO:0000256" key="4">
    <source>
        <dbReference type="ARBA" id="ARBA00022496"/>
    </source>
</evidence>
<evidence type="ECO:0000256" key="1">
    <source>
        <dbReference type="ARBA" id="ARBA00004571"/>
    </source>
</evidence>
<dbReference type="InterPro" id="IPR039426">
    <property type="entry name" value="TonB-dep_rcpt-like"/>
</dbReference>
<dbReference type="AlphaFoldDB" id="A0A2T5MKI7"/>
<keyword evidence="6" id="KW-0408">Iron</keyword>
<keyword evidence="14" id="KW-0732">Signal</keyword>
<keyword evidence="9 11" id="KW-0472">Membrane</keyword>
<dbReference type="GO" id="GO:0009279">
    <property type="term" value="C:cell outer membrane"/>
    <property type="evidence" value="ECO:0007669"/>
    <property type="project" value="UniProtKB-SubCell"/>
</dbReference>
<keyword evidence="7" id="KW-0406">Ion transport</keyword>
<keyword evidence="10 11" id="KW-0998">Cell outer membrane</keyword>
<dbReference type="InterPro" id="IPR012910">
    <property type="entry name" value="Plug_dom"/>
</dbReference>
<accession>A0A2T5MKI7</accession>
<feature type="domain" description="TonB-dependent receptor plug" evidence="16">
    <location>
        <begin position="165"/>
        <end position="273"/>
    </location>
</feature>
<feature type="compositionally biased region" description="Low complexity" evidence="13">
    <location>
        <begin position="8"/>
        <end position="47"/>
    </location>
</feature>
<keyword evidence="4" id="KW-0410">Iron transport</keyword>
<proteinExistence type="inferred from homology"/>
<protein>
    <recommendedName>
        <fullName evidence="19">TonB-dependent receptor</fullName>
    </recommendedName>
</protein>
<feature type="chain" id="PRO_5015742875" description="TonB-dependent receptor" evidence="14">
    <location>
        <begin position="21"/>
        <end position="870"/>
    </location>
</feature>
<feature type="signal peptide" evidence="14">
    <location>
        <begin position="1"/>
        <end position="20"/>
    </location>
</feature>
<dbReference type="EMBL" id="QANS01000001">
    <property type="protein sequence ID" value="PTU33080.1"/>
    <property type="molecule type" value="Genomic_DNA"/>
</dbReference>
<evidence type="ECO:0000313" key="17">
    <source>
        <dbReference type="EMBL" id="PTU33080.1"/>
    </source>
</evidence>
<dbReference type="Gene3D" id="2.40.170.20">
    <property type="entry name" value="TonB-dependent receptor, beta-barrel domain"/>
    <property type="match status" value="1"/>
</dbReference>
<name>A0A2T5MKI7_9GAMM</name>
<dbReference type="InterPro" id="IPR036942">
    <property type="entry name" value="Beta-barrel_TonB_sf"/>
</dbReference>
<organism evidence="17 18">
    <name type="scientific">Stenotrophobium rhamnosiphilum</name>
    <dbReference type="NCBI Taxonomy" id="2029166"/>
    <lineage>
        <taxon>Bacteria</taxon>
        <taxon>Pseudomonadati</taxon>
        <taxon>Pseudomonadota</taxon>
        <taxon>Gammaproteobacteria</taxon>
        <taxon>Nevskiales</taxon>
        <taxon>Nevskiaceae</taxon>
        <taxon>Stenotrophobium</taxon>
    </lineage>
</organism>
<evidence type="ECO:0000256" key="5">
    <source>
        <dbReference type="ARBA" id="ARBA00022692"/>
    </source>
</evidence>
<evidence type="ECO:0000256" key="9">
    <source>
        <dbReference type="ARBA" id="ARBA00023136"/>
    </source>
</evidence>
<keyword evidence="3 11" id="KW-1134">Transmembrane beta strand</keyword>
<keyword evidence="5 11" id="KW-0812">Transmembrane</keyword>
<comment type="caution">
    <text evidence="17">The sequence shown here is derived from an EMBL/GenBank/DDBJ whole genome shotgun (WGS) entry which is preliminary data.</text>
</comment>
<keyword evidence="2 11" id="KW-0813">Transport</keyword>
<evidence type="ECO:0000256" key="14">
    <source>
        <dbReference type="SAM" id="SignalP"/>
    </source>
</evidence>
<evidence type="ECO:0000259" key="16">
    <source>
        <dbReference type="Pfam" id="PF07715"/>
    </source>
</evidence>
<evidence type="ECO:0008006" key="19">
    <source>
        <dbReference type="Google" id="ProtNLM"/>
    </source>
</evidence>
<comment type="similarity">
    <text evidence="11 12">Belongs to the TonB-dependent receptor family.</text>
</comment>
<evidence type="ECO:0000256" key="2">
    <source>
        <dbReference type="ARBA" id="ARBA00022448"/>
    </source>
</evidence>